<evidence type="ECO:0000313" key="1">
    <source>
        <dbReference type="EMBL" id="ATQ41180.1"/>
    </source>
</evidence>
<dbReference type="InterPro" id="IPR003718">
    <property type="entry name" value="OsmC/Ohr_fam"/>
</dbReference>
<proteinExistence type="predicted"/>
<name>A0A2D2AT47_9CAUL</name>
<dbReference type="RefSeq" id="WP_099620437.1">
    <property type="nucleotide sequence ID" value="NZ_CP024201.1"/>
</dbReference>
<dbReference type="Gene3D" id="3.30.300.20">
    <property type="match status" value="1"/>
</dbReference>
<dbReference type="Pfam" id="PF02566">
    <property type="entry name" value="OsmC"/>
    <property type="match status" value="1"/>
</dbReference>
<dbReference type="InterPro" id="IPR036102">
    <property type="entry name" value="OsmC/Ohrsf"/>
</dbReference>
<accession>A0A2D2AT47</accession>
<dbReference type="Proteomes" id="UP000228945">
    <property type="component" value="Chromosome"/>
</dbReference>
<dbReference type="InterPro" id="IPR052707">
    <property type="entry name" value="OsmC_Ohr_Peroxiredoxin"/>
</dbReference>
<dbReference type="SUPFAM" id="SSF82784">
    <property type="entry name" value="OsmC-like"/>
    <property type="match status" value="1"/>
</dbReference>
<evidence type="ECO:0000313" key="2">
    <source>
        <dbReference type="Proteomes" id="UP000228945"/>
    </source>
</evidence>
<dbReference type="PANTHER" id="PTHR42830:SF2">
    <property type="entry name" value="OSMC_OHR FAMILY PROTEIN"/>
    <property type="match status" value="1"/>
</dbReference>
<gene>
    <name evidence="1" type="ORF">CSW64_01515</name>
</gene>
<dbReference type="InterPro" id="IPR015946">
    <property type="entry name" value="KH_dom-like_a/b"/>
</dbReference>
<reference evidence="1 2" key="1">
    <citation type="submission" date="2017-10" db="EMBL/GenBank/DDBJ databases">
        <title>Genome sequence of Caulobacter mirabilis FWC38.</title>
        <authorList>
            <person name="Fiebig A."/>
            <person name="Crosson S."/>
        </authorList>
    </citation>
    <scope>NUCLEOTIDE SEQUENCE [LARGE SCALE GENOMIC DNA]</scope>
    <source>
        <strain evidence="1 2">FWC 38</strain>
    </source>
</reference>
<sequence length="159" mass="17237">MAKYVATVDWTLTAEPEDFLKGRYSRAHTIDFDGGITLPASPSPSVVPAPWSDASAVDPEELLVAALSNCHMLTFLHKAREAGFAVASYRDEAEGVMRKNDEGKIAVTKVVLRPHIVFIGNEPDEAQLEALHHAAHEDCFIASSVKTEVVVESPQQPAS</sequence>
<dbReference type="PANTHER" id="PTHR42830">
    <property type="entry name" value="OSMOTICALLY INDUCIBLE FAMILY PROTEIN"/>
    <property type="match status" value="1"/>
</dbReference>
<protein>
    <submittedName>
        <fullName evidence="1">Peroxiredoxin</fullName>
    </submittedName>
</protein>
<dbReference type="AlphaFoldDB" id="A0A2D2AT47"/>
<keyword evidence="2" id="KW-1185">Reference proteome</keyword>
<dbReference type="KEGG" id="cmb:CSW64_01515"/>
<dbReference type="EMBL" id="CP024201">
    <property type="protein sequence ID" value="ATQ41180.1"/>
    <property type="molecule type" value="Genomic_DNA"/>
</dbReference>
<organism evidence="1 2">
    <name type="scientific">Caulobacter mirabilis</name>
    <dbReference type="NCBI Taxonomy" id="69666"/>
    <lineage>
        <taxon>Bacteria</taxon>
        <taxon>Pseudomonadati</taxon>
        <taxon>Pseudomonadota</taxon>
        <taxon>Alphaproteobacteria</taxon>
        <taxon>Caulobacterales</taxon>
        <taxon>Caulobacteraceae</taxon>
        <taxon>Caulobacter</taxon>
    </lineage>
</organism>
<dbReference type="OrthoDB" id="9795405at2"/>